<keyword evidence="3" id="KW-1185">Reference proteome</keyword>
<keyword evidence="1" id="KW-0812">Transmembrane</keyword>
<sequence length="145" mass="16115">MPDELTELAKYPQFATWIGGLIVAGYVIKLLAQASETVAGMLGKLGERWQAQKAASVERAKAAQETDNAMLADMKAQLDHFSDRVVVLDHRLGQMMVQNDLYADYIAWDAEWHATADILRATGDPLPIHMTFAEYKARRSPNNPA</sequence>
<keyword evidence="1" id="KW-1133">Transmembrane helix</keyword>
<evidence type="ECO:0000313" key="2">
    <source>
        <dbReference type="EMBL" id="ADD81124.1"/>
    </source>
</evidence>
<dbReference type="KEGG" id="vg:18564130"/>
<gene>
    <name evidence="2" type="ORF">ReqiPine5gene19</name>
</gene>
<proteinExistence type="predicted"/>
<dbReference type="Proteomes" id="UP000001504">
    <property type="component" value="Segment"/>
</dbReference>
<keyword evidence="1" id="KW-0472">Membrane</keyword>
<name>D4P7Z4_9CAUD</name>
<evidence type="ECO:0000256" key="1">
    <source>
        <dbReference type="SAM" id="Phobius"/>
    </source>
</evidence>
<protein>
    <submittedName>
        <fullName evidence="2">Gp19</fullName>
    </submittedName>
</protein>
<reference evidence="2 3" key="1">
    <citation type="journal article" date="2011" name="Appl. Environ. Microbiol.">
        <title>Genomic and functional analyses of Rhodococcus equi phages ReqiPepy6, ReqiPoco6, ReqiPine5, and ReqiDocB7.</title>
        <authorList>
            <person name="Summer E.J."/>
            <person name="Liu M."/>
            <person name="Gill J.J."/>
            <person name="Grant M."/>
            <person name="Chan-Cortes T.N."/>
            <person name="Ferguson L."/>
            <person name="Janes C."/>
            <person name="Lange K."/>
            <person name="Bertoli M."/>
            <person name="Moore C."/>
            <person name="Orchard R.C."/>
            <person name="Cohen N."/>
            <person name="Young R."/>
        </authorList>
    </citation>
    <scope>NUCLEOTIDE SEQUENCE [LARGE SCALE GENOMIC DNA]</scope>
</reference>
<accession>D4P7Z4</accession>
<organism evidence="2 3">
    <name type="scientific">Rhodococcus phage ReqiPine5</name>
    <dbReference type="NCBI Taxonomy" id="691963"/>
    <lineage>
        <taxon>Viruses</taxon>
        <taxon>Duplodnaviria</taxon>
        <taxon>Heunggongvirae</taxon>
        <taxon>Uroviricota</taxon>
        <taxon>Caudoviricetes</taxon>
        <taxon>Caudoviricetes incertae sedis</taxon>
        <taxon>Reqipinevirus</taxon>
        <taxon>Reqipinevirus reqipine5</taxon>
    </lineage>
</organism>
<evidence type="ECO:0000313" key="3">
    <source>
        <dbReference type="Proteomes" id="UP000001504"/>
    </source>
</evidence>
<dbReference type="EMBL" id="GU580943">
    <property type="protein sequence ID" value="ADD81124.1"/>
    <property type="molecule type" value="Genomic_DNA"/>
</dbReference>
<dbReference type="GeneID" id="18564130"/>
<dbReference type="RefSeq" id="YP_009016200.1">
    <property type="nucleotide sequence ID" value="NC_023722.1"/>
</dbReference>
<feature type="transmembrane region" description="Helical" evidence="1">
    <location>
        <begin position="14"/>
        <end position="32"/>
    </location>
</feature>